<keyword evidence="2" id="KW-1185">Reference proteome</keyword>
<dbReference type="Proteomes" id="UP000250990">
    <property type="component" value="Segment"/>
</dbReference>
<evidence type="ECO:0000313" key="1">
    <source>
        <dbReference type="EMBL" id="AWY05741.1"/>
    </source>
</evidence>
<proteinExistence type="predicted"/>
<accession>A0A2Z4Q6S6</accession>
<sequence length="60" mass="6481">MNSAAPAQVFLLTVNAGTAAERTEVVRPLAERGGKTLVSFIRGSRVATKWVASDRVRPRD</sequence>
<protein>
    <submittedName>
        <fullName evidence="1">Uncharacterized protein</fullName>
    </submittedName>
</protein>
<organism evidence="1 2">
    <name type="scientific">Microbacterium phage Percival</name>
    <dbReference type="NCBI Taxonomy" id="2201439"/>
    <lineage>
        <taxon>Viruses</taxon>
        <taxon>Duplodnaviria</taxon>
        <taxon>Heunggongvirae</taxon>
        <taxon>Uroviricota</taxon>
        <taxon>Caudoviricetes</taxon>
        <taxon>Casidaviridae</taxon>
        <taxon>Percivalvirus</taxon>
        <taxon>Percivalvirus percival</taxon>
    </lineage>
</organism>
<dbReference type="EMBL" id="MH271308">
    <property type="protein sequence ID" value="AWY05741.1"/>
    <property type="molecule type" value="Genomic_DNA"/>
</dbReference>
<reference evidence="2" key="1">
    <citation type="submission" date="2018-04" db="EMBL/GenBank/DDBJ databases">
        <authorList>
            <person name="Go L.Y."/>
            <person name="Mitchell J.A."/>
        </authorList>
    </citation>
    <scope>NUCLEOTIDE SEQUENCE [LARGE SCALE GENOMIC DNA]</scope>
</reference>
<gene>
    <name evidence="1" type="primary">54</name>
    <name evidence="1" type="ORF">PBI_PERCIVAL_54</name>
</gene>
<evidence type="ECO:0000313" key="2">
    <source>
        <dbReference type="Proteomes" id="UP000250990"/>
    </source>
</evidence>
<name>A0A2Z4Q6S6_9CAUD</name>